<dbReference type="STRING" id="1936003.STSP2_00271"/>
<name>A0A1U9NHQ1_9BACT</name>
<organism evidence="2 3">
    <name type="scientific">Anaerohalosphaera lusitana</name>
    <dbReference type="NCBI Taxonomy" id="1936003"/>
    <lineage>
        <taxon>Bacteria</taxon>
        <taxon>Pseudomonadati</taxon>
        <taxon>Planctomycetota</taxon>
        <taxon>Phycisphaerae</taxon>
        <taxon>Sedimentisphaerales</taxon>
        <taxon>Anaerohalosphaeraceae</taxon>
        <taxon>Anaerohalosphaera</taxon>
    </lineage>
</organism>
<evidence type="ECO:0000256" key="1">
    <source>
        <dbReference type="SAM" id="SignalP"/>
    </source>
</evidence>
<proteinExistence type="predicted"/>
<dbReference type="EMBL" id="CP019791">
    <property type="protein sequence ID" value="AQT67130.1"/>
    <property type="molecule type" value="Genomic_DNA"/>
</dbReference>
<gene>
    <name evidence="2" type="ORF">STSP2_00271</name>
</gene>
<accession>A0A1U9NHQ1</accession>
<sequence precursor="true">MICTRNLLTVVACCVFIVPVCGCWPGADLIGTYEKDISGKQAFWGGYSEGQTYVLLHDIFLKRDPPETYNSKIRMYAGVPPRELTYCVRGLIYSSPDSIEQYRDAPEEWPQIKGIIKAGTKLECTKIIGWGTLMWPMSHTIYATVKDGDYTGKLIDIKDLSLRSRVKIGFDEEYVLHPNPDLLKKENEVN</sequence>
<feature type="chain" id="PRO_5010744782" evidence="1">
    <location>
        <begin position="23"/>
        <end position="190"/>
    </location>
</feature>
<protein>
    <submittedName>
        <fullName evidence="2">Uncharacterized protein</fullName>
    </submittedName>
</protein>
<feature type="signal peptide" evidence="1">
    <location>
        <begin position="1"/>
        <end position="22"/>
    </location>
</feature>
<evidence type="ECO:0000313" key="3">
    <source>
        <dbReference type="Proteomes" id="UP000189674"/>
    </source>
</evidence>
<dbReference type="KEGG" id="alus:STSP2_00271"/>
<dbReference type="AlphaFoldDB" id="A0A1U9NHQ1"/>
<reference evidence="3" key="1">
    <citation type="submission" date="2017-02" db="EMBL/GenBank/DDBJ databases">
        <title>Comparative genomics and description of representatives of a novel lineage of planctomycetes thriving in anoxic sediments.</title>
        <authorList>
            <person name="Spring S."/>
            <person name="Bunk B."/>
            <person name="Sproer C."/>
        </authorList>
    </citation>
    <scope>NUCLEOTIDE SEQUENCE [LARGE SCALE GENOMIC DNA]</scope>
    <source>
        <strain evidence="3">ST-NAGAB-D1</strain>
    </source>
</reference>
<keyword evidence="3" id="KW-1185">Reference proteome</keyword>
<evidence type="ECO:0000313" key="2">
    <source>
        <dbReference type="EMBL" id="AQT67130.1"/>
    </source>
</evidence>
<dbReference type="Proteomes" id="UP000189674">
    <property type="component" value="Chromosome"/>
</dbReference>
<keyword evidence="1" id="KW-0732">Signal</keyword>